<comment type="caution">
    <text evidence="3">The sequence shown here is derived from an EMBL/GenBank/DDBJ whole genome shotgun (WGS) entry which is preliminary data.</text>
</comment>
<organism evidence="3 4">
    <name type="scientific">Lentzea rhizosphaerae</name>
    <dbReference type="NCBI Taxonomy" id="2041025"/>
    <lineage>
        <taxon>Bacteria</taxon>
        <taxon>Bacillati</taxon>
        <taxon>Actinomycetota</taxon>
        <taxon>Actinomycetes</taxon>
        <taxon>Pseudonocardiales</taxon>
        <taxon>Pseudonocardiaceae</taxon>
        <taxon>Lentzea</taxon>
    </lineage>
</organism>
<dbReference type="EMBL" id="JBHRZI010000057">
    <property type="protein sequence ID" value="MFC3898692.1"/>
    <property type="molecule type" value="Genomic_DNA"/>
</dbReference>
<sequence length="182" mass="20492">MKKLVVRARGAMALVLAASGLALGLGVAVPGAASAQTPPPPPPPPVQGNSHHVQMPPNHMSRAIDFWHDMHWPNWRNIGDREWFEGNRYQDPRTGRDVHELVFTGGRYYDRDGRLMSFMNSGQGPSSSYTGTFQEYNTTIYNQPVDDSVPRRNVYRIVRAIGTGDMFWTDDHYASFHYMGRG</sequence>
<dbReference type="Gene3D" id="3.10.450.30">
    <property type="entry name" value="Microbial ribonucleases"/>
    <property type="match status" value="1"/>
</dbReference>
<name>A0ABV8C9J1_9PSEU</name>
<proteinExistence type="predicted"/>
<accession>A0ABV8C9J1</accession>
<gene>
    <name evidence="3" type="ORF">ACFOWZ_45110</name>
</gene>
<evidence type="ECO:0000313" key="4">
    <source>
        <dbReference type="Proteomes" id="UP001595690"/>
    </source>
</evidence>
<dbReference type="RefSeq" id="WP_382380409.1">
    <property type="nucleotide sequence ID" value="NZ_JBHRZI010000057.1"/>
</dbReference>
<evidence type="ECO:0000256" key="1">
    <source>
        <dbReference type="SAM" id="MobiDB-lite"/>
    </source>
</evidence>
<protein>
    <submittedName>
        <fullName evidence="3">Uncharacterized protein</fullName>
    </submittedName>
</protein>
<evidence type="ECO:0000256" key="2">
    <source>
        <dbReference type="SAM" id="SignalP"/>
    </source>
</evidence>
<keyword evidence="2" id="KW-0732">Signal</keyword>
<feature type="chain" id="PRO_5045495378" evidence="2">
    <location>
        <begin position="36"/>
        <end position="182"/>
    </location>
</feature>
<keyword evidence="4" id="KW-1185">Reference proteome</keyword>
<feature type="region of interest" description="Disordered" evidence="1">
    <location>
        <begin position="31"/>
        <end position="52"/>
    </location>
</feature>
<evidence type="ECO:0000313" key="3">
    <source>
        <dbReference type="EMBL" id="MFC3898692.1"/>
    </source>
</evidence>
<feature type="signal peptide" evidence="2">
    <location>
        <begin position="1"/>
        <end position="35"/>
    </location>
</feature>
<reference evidence="4" key="1">
    <citation type="journal article" date="2019" name="Int. J. Syst. Evol. Microbiol.">
        <title>The Global Catalogue of Microorganisms (GCM) 10K type strain sequencing project: providing services to taxonomists for standard genome sequencing and annotation.</title>
        <authorList>
            <consortium name="The Broad Institute Genomics Platform"/>
            <consortium name="The Broad Institute Genome Sequencing Center for Infectious Disease"/>
            <person name="Wu L."/>
            <person name="Ma J."/>
        </authorList>
    </citation>
    <scope>NUCLEOTIDE SEQUENCE [LARGE SCALE GENOMIC DNA]</scope>
    <source>
        <strain evidence="4">CGMCC 4.7405</strain>
    </source>
</reference>
<dbReference type="Proteomes" id="UP001595690">
    <property type="component" value="Unassembled WGS sequence"/>
</dbReference>
<feature type="compositionally biased region" description="Pro residues" evidence="1">
    <location>
        <begin position="37"/>
        <end position="46"/>
    </location>
</feature>